<feature type="transmembrane region" description="Helical" evidence="9">
    <location>
        <begin position="39"/>
        <end position="59"/>
    </location>
</feature>
<dbReference type="Gene3D" id="1.20.1250.20">
    <property type="entry name" value="MFS general substrate transporter like domains"/>
    <property type="match status" value="1"/>
</dbReference>
<evidence type="ECO:0000256" key="9">
    <source>
        <dbReference type="SAM" id="Phobius"/>
    </source>
</evidence>
<keyword evidence="3" id="KW-0813">Transport</keyword>
<dbReference type="InterPro" id="IPR004638">
    <property type="entry name" value="EmrB-like"/>
</dbReference>
<feature type="transmembrane region" description="Helical" evidence="9">
    <location>
        <begin position="334"/>
        <end position="352"/>
    </location>
</feature>
<evidence type="ECO:0000256" key="7">
    <source>
        <dbReference type="ARBA" id="ARBA00023136"/>
    </source>
</evidence>
<feature type="transmembrane region" description="Helical" evidence="9">
    <location>
        <begin position="101"/>
        <end position="119"/>
    </location>
</feature>
<dbReference type="GO" id="GO:0005886">
    <property type="term" value="C:plasma membrane"/>
    <property type="evidence" value="ECO:0007669"/>
    <property type="project" value="UniProtKB-SubCell"/>
</dbReference>
<evidence type="ECO:0000256" key="5">
    <source>
        <dbReference type="ARBA" id="ARBA00022692"/>
    </source>
</evidence>
<feature type="transmembrane region" description="Helical" evidence="9">
    <location>
        <begin position="190"/>
        <end position="207"/>
    </location>
</feature>
<evidence type="ECO:0000256" key="2">
    <source>
        <dbReference type="ARBA" id="ARBA00008537"/>
    </source>
</evidence>
<dbReference type="GO" id="GO:0022857">
    <property type="term" value="F:transmembrane transporter activity"/>
    <property type="evidence" value="ECO:0007669"/>
    <property type="project" value="InterPro"/>
</dbReference>
<dbReference type="Pfam" id="PF07690">
    <property type="entry name" value="MFS_1"/>
    <property type="match status" value="1"/>
</dbReference>
<comment type="similarity">
    <text evidence="2">Belongs to the major facilitator superfamily. EmrB family.</text>
</comment>
<protein>
    <submittedName>
        <fullName evidence="11">MFS transporter, DHA2 family, lincomycin resistance protein</fullName>
    </submittedName>
</protein>
<keyword evidence="4" id="KW-1003">Cell membrane</keyword>
<dbReference type="KEGG" id="acry:AC20117_11575"/>
<feature type="domain" description="Major facilitator superfamily (MFS) profile" evidence="10">
    <location>
        <begin position="36"/>
        <end position="496"/>
    </location>
</feature>
<dbReference type="Proteomes" id="UP000181917">
    <property type="component" value="Unassembled WGS sequence"/>
</dbReference>
<dbReference type="InterPro" id="IPR020846">
    <property type="entry name" value="MFS_dom"/>
</dbReference>
<organism evidence="11 12">
    <name type="scientific">Crystallibacter crystallopoietes</name>
    <dbReference type="NCBI Taxonomy" id="37928"/>
    <lineage>
        <taxon>Bacteria</taxon>
        <taxon>Bacillati</taxon>
        <taxon>Actinomycetota</taxon>
        <taxon>Actinomycetes</taxon>
        <taxon>Micrococcales</taxon>
        <taxon>Micrococcaceae</taxon>
        <taxon>Crystallibacter</taxon>
    </lineage>
</organism>
<proteinExistence type="inferred from homology"/>
<feature type="transmembrane region" description="Helical" evidence="9">
    <location>
        <begin position="298"/>
        <end position="322"/>
    </location>
</feature>
<comment type="subcellular location">
    <subcellularLocation>
        <location evidence="1">Cell membrane</location>
        <topology evidence="1">Multi-pass membrane protein</topology>
    </subcellularLocation>
</comment>
<gene>
    <name evidence="11" type="ORF">SAMN04489742_1152</name>
</gene>
<dbReference type="STRING" id="37928.SAMN04489742_1152"/>
<sequence length="533" mass="55716">MSQQSPAEPAVVNSGAAPVPGPGSDGVDHKRRNNRVIRLLLAASFVVILNETIMSVALTELMDDLGITARAAQWLTTAFMLTMAVVIPITGFLLQRFNTRPVFTTAMSLFSAGTLIAAIAPGFEPLLLGRIVQATGTAIMMPLLMTTLMTLVAPAERGKTMGNVSIVISVAPAIGPTISGIILNALSWRWMFWLVLPIAVAMLIIGNRRVDNVTEPRPVPLDLFSVVLSAFGFGGLIYGLSLVGQGSGEAGETVSAMPMWISFGVGLVALSAFILRQLRLQRRDRALLDLRTFRSSTFAVTVGLMVISMAALFGTIILLPIYMQQVLGLEPFQIGLMLLPGGLLMGLLAPFVGRLYDRFGPTVLLVPGTMLVSVVLWFLSTLTENTSPFTLLAAHIVLSIGLALLFTPLFTAGLGAVKPELYSHGSAIIGTVQQVAGAVGTALFVTVMSIQSAALAADGSAGTVAVAGGVRAAFLAGAIISVFAVAAAFFVRKPADNQAADHEAPEHPATASQTPDSQSASPAESAGALADGR</sequence>
<keyword evidence="5 9" id="KW-0812">Transmembrane</keyword>
<feature type="transmembrane region" description="Helical" evidence="9">
    <location>
        <begin position="469"/>
        <end position="491"/>
    </location>
</feature>
<evidence type="ECO:0000256" key="3">
    <source>
        <dbReference type="ARBA" id="ARBA00022448"/>
    </source>
</evidence>
<evidence type="ECO:0000256" key="8">
    <source>
        <dbReference type="SAM" id="MobiDB-lite"/>
    </source>
</evidence>
<dbReference type="CDD" id="cd17503">
    <property type="entry name" value="MFS_LmrB_MDR_like"/>
    <property type="match status" value="1"/>
</dbReference>
<dbReference type="SUPFAM" id="SSF103473">
    <property type="entry name" value="MFS general substrate transporter"/>
    <property type="match status" value="1"/>
</dbReference>
<feature type="compositionally biased region" description="Basic and acidic residues" evidence="8">
    <location>
        <begin position="497"/>
        <end position="506"/>
    </location>
</feature>
<keyword evidence="6 9" id="KW-1133">Transmembrane helix</keyword>
<feature type="transmembrane region" description="Helical" evidence="9">
    <location>
        <begin position="164"/>
        <end position="184"/>
    </location>
</feature>
<feature type="region of interest" description="Disordered" evidence="8">
    <location>
        <begin position="497"/>
        <end position="533"/>
    </location>
</feature>
<dbReference type="AlphaFoldDB" id="A0A1H1AYP3"/>
<feature type="compositionally biased region" description="Polar residues" evidence="8">
    <location>
        <begin position="510"/>
        <end position="522"/>
    </location>
</feature>
<evidence type="ECO:0000256" key="6">
    <source>
        <dbReference type="ARBA" id="ARBA00022989"/>
    </source>
</evidence>
<dbReference type="PANTHER" id="PTHR42718">
    <property type="entry name" value="MAJOR FACILITATOR SUPERFAMILY MULTIDRUG TRANSPORTER MFSC"/>
    <property type="match status" value="1"/>
</dbReference>
<dbReference type="InterPro" id="IPR011701">
    <property type="entry name" value="MFS"/>
</dbReference>
<evidence type="ECO:0000256" key="4">
    <source>
        <dbReference type="ARBA" id="ARBA00022475"/>
    </source>
</evidence>
<feature type="transmembrane region" description="Helical" evidence="9">
    <location>
        <begin position="391"/>
        <end position="414"/>
    </location>
</feature>
<dbReference type="PROSITE" id="PS50850">
    <property type="entry name" value="MFS"/>
    <property type="match status" value="1"/>
</dbReference>
<feature type="transmembrane region" description="Helical" evidence="9">
    <location>
        <begin position="131"/>
        <end position="152"/>
    </location>
</feature>
<feature type="region of interest" description="Disordered" evidence="8">
    <location>
        <begin position="1"/>
        <end position="29"/>
    </location>
</feature>
<feature type="transmembrane region" description="Helical" evidence="9">
    <location>
        <begin position="435"/>
        <end position="457"/>
    </location>
</feature>
<dbReference type="NCBIfam" id="TIGR00711">
    <property type="entry name" value="efflux_EmrB"/>
    <property type="match status" value="1"/>
</dbReference>
<name>A0A1H1AYP3_9MICC</name>
<evidence type="ECO:0000313" key="11">
    <source>
        <dbReference type="EMBL" id="SDQ44787.1"/>
    </source>
</evidence>
<dbReference type="PANTHER" id="PTHR42718:SF9">
    <property type="entry name" value="MAJOR FACILITATOR SUPERFAMILY MULTIDRUG TRANSPORTER MFSC"/>
    <property type="match status" value="1"/>
</dbReference>
<reference evidence="11 12" key="1">
    <citation type="submission" date="2016-10" db="EMBL/GenBank/DDBJ databases">
        <authorList>
            <person name="de Groot N.N."/>
        </authorList>
    </citation>
    <scope>NUCLEOTIDE SEQUENCE [LARGE SCALE GENOMIC DNA]</scope>
    <source>
        <strain evidence="11 12">DSM 20117</strain>
    </source>
</reference>
<dbReference type="EMBL" id="FNKH01000002">
    <property type="protein sequence ID" value="SDQ44787.1"/>
    <property type="molecule type" value="Genomic_DNA"/>
</dbReference>
<dbReference type="InterPro" id="IPR036259">
    <property type="entry name" value="MFS_trans_sf"/>
</dbReference>
<evidence type="ECO:0000256" key="1">
    <source>
        <dbReference type="ARBA" id="ARBA00004651"/>
    </source>
</evidence>
<keyword evidence="7 9" id="KW-0472">Membrane</keyword>
<dbReference type="PRINTS" id="PR01036">
    <property type="entry name" value="TCRTETB"/>
</dbReference>
<evidence type="ECO:0000313" key="12">
    <source>
        <dbReference type="Proteomes" id="UP000181917"/>
    </source>
</evidence>
<feature type="transmembrane region" description="Helical" evidence="9">
    <location>
        <begin position="359"/>
        <end position="379"/>
    </location>
</feature>
<evidence type="ECO:0000259" key="10">
    <source>
        <dbReference type="PROSITE" id="PS50850"/>
    </source>
</evidence>
<accession>A0A1H1AYP3</accession>
<feature type="transmembrane region" description="Helical" evidence="9">
    <location>
        <begin position="71"/>
        <end position="94"/>
    </location>
</feature>
<feature type="transmembrane region" description="Helical" evidence="9">
    <location>
        <begin position="260"/>
        <end position="278"/>
    </location>
</feature>
<dbReference type="Gene3D" id="1.20.1720.10">
    <property type="entry name" value="Multidrug resistance protein D"/>
    <property type="match status" value="1"/>
</dbReference>
<keyword evidence="12" id="KW-1185">Reference proteome</keyword>
<feature type="transmembrane region" description="Helical" evidence="9">
    <location>
        <begin position="219"/>
        <end position="240"/>
    </location>
</feature>